<feature type="transmembrane region" description="Helical" evidence="6">
    <location>
        <begin position="371"/>
        <end position="388"/>
    </location>
</feature>
<proteinExistence type="predicted"/>
<feature type="transmembrane region" description="Helical" evidence="6">
    <location>
        <begin position="124"/>
        <end position="142"/>
    </location>
</feature>
<feature type="transmembrane region" description="Helical" evidence="6">
    <location>
        <begin position="303"/>
        <end position="321"/>
    </location>
</feature>
<dbReference type="GO" id="GO:0005886">
    <property type="term" value="C:plasma membrane"/>
    <property type="evidence" value="ECO:0007669"/>
    <property type="project" value="UniProtKB-SubCell"/>
</dbReference>
<keyword evidence="2" id="KW-1003">Cell membrane</keyword>
<dbReference type="PANTHER" id="PTHR30250">
    <property type="entry name" value="PST FAMILY PREDICTED COLANIC ACID TRANSPORTER"/>
    <property type="match status" value="1"/>
</dbReference>
<dbReference type="EMBL" id="SODV01000001">
    <property type="protein sequence ID" value="TDX01917.1"/>
    <property type="molecule type" value="Genomic_DNA"/>
</dbReference>
<reference evidence="7 8" key="1">
    <citation type="submission" date="2019-03" db="EMBL/GenBank/DDBJ databases">
        <title>Genomic Encyclopedia of Type Strains, Phase IV (KMG-IV): sequencing the most valuable type-strain genomes for metagenomic binning, comparative biology and taxonomic classification.</title>
        <authorList>
            <person name="Goeker M."/>
        </authorList>
    </citation>
    <scope>NUCLEOTIDE SEQUENCE [LARGE SCALE GENOMIC DNA]</scope>
    <source>
        <strain evidence="7 8">DSM 100059</strain>
    </source>
</reference>
<keyword evidence="5 6" id="KW-0472">Membrane</keyword>
<dbReference type="AlphaFoldDB" id="A0A4R8DWV2"/>
<protein>
    <submittedName>
        <fullName evidence="7">O-antigen/teichoic acid export membrane protein</fullName>
    </submittedName>
</protein>
<feature type="transmembrane region" description="Helical" evidence="6">
    <location>
        <begin position="89"/>
        <end position="112"/>
    </location>
</feature>
<keyword evidence="4 6" id="KW-1133">Transmembrane helix</keyword>
<dbReference type="Pfam" id="PF13440">
    <property type="entry name" value="Polysacc_synt_3"/>
    <property type="match status" value="1"/>
</dbReference>
<gene>
    <name evidence="7" type="ORF">EDB95_2962</name>
</gene>
<name>A0A4R8DWV2_9BACT</name>
<dbReference type="PANTHER" id="PTHR30250:SF11">
    <property type="entry name" value="O-ANTIGEN TRANSPORTER-RELATED"/>
    <property type="match status" value="1"/>
</dbReference>
<keyword evidence="3 6" id="KW-0812">Transmembrane</keyword>
<feature type="transmembrane region" description="Helical" evidence="6">
    <location>
        <begin position="21"/>
        <end position="42"/>
    </location>
</feature>
<evidence type="ECO:0000256" key="5">
    <source>
        <dbReference type="ARBA" id="ARBA00023136"/>
    </source>
</evidence>
<evidence type="ECO:0000313" key="8">
    <source>
        <dbReference type="Proteomes" id="UP000294498"/>
    </source>
</evidence>
<feature type="transmembrane region" description="Helical" evidence="6">
    <location>
        <begin position="182"/>
        <end position="201"/>
    </location>
</feature>
<feature type="transmembrane region" description="Helical" evidence="6">
    <location>
        <begin position="394"/>
        <end position="415"/>
    </location>
</feature>
<comment type="caution">
    <text evidence="7">The sequence shown here is derived from an EMBL/GenBank/DDBJ whole genome shotgun (WGS) entry which is preliminary data.</text>
</comment>
<dbReference type="InterPro" id="IPR050833">
    <property type="entry name" value="Poly_Biosynth_Transport"/>
</dbReference>
<feature type="transmembrane region" description="Helical" evidence="6">
    <location>
        <begin position="154"/>
        <end position="176"/>
    </location>
</feature>
<evidence type="ECO:0000256" key="6">
    <source>
        <dbReference type="SAM" id="Phobius"/>
    </source>
</evidence>
<sequence>MKKNVNKYLSSYWIRSAFFSILQRFSLTFFGLVNIMVLIRVLSKPQMGTYALFLTVTTVFEMTKTGLLKNAHVRYVTNQLEEKSEIASSSMLINLTISFLFIGFVLLCGPWLGRALHTGPDLAMMLRWYIPAILLLVFFAHLEAVQQSHLDFKGVFAGYIVRQVTFFALIAGSLLLHTGLGLEQVAIFLAISVAAGTLVLYGYSRPYLFHRFNPTLTWVKRILGYGKFVFASGAVSNVFQNLDQFMMGTFLSSSAVATYYAATRINVVLDTPSFAAADILFPKSARASVDEGPDKVRYLFEKMVGILMAFTVPVSIVIILFPKVILYIVAGRAYLDAAPVLQLYMIAGLARPMQNQAANLLNSIGKPQVTLWMNILALAINLSINYLLLVKIGFYGAALGTSISSVLIVIVWYFLMRKQIGFDLRTTYGYAVETYRTIFTRGKGLLKSA</sequence>
<evidence type="ECO:0000256" key="4">
    <source>
        <dbReference type="ARBA" id="ARBA00022989"/>
    </source>
</evidence>
<organism evidence="7 8">
    <name type="scientific">Dinghuibacter silviterrae</name>
    <dbReference type="NCBI Taxonomy" id="1539049"/>
    <lineage>
        <taxon>Bacteria</taxon>
        <taxon>Pseudomonadati</taxon>
        <taxon>Bacteroidota</taxon>
        <taxon>Chitinophagia</taxon>
        <taxon>Chitinophagales</taxon>
        <taxon>Chitinophagaceae</taxon>
        <taxon>Dinghuibacter</taxon>
    </lineage>
</organism>
<dbReference type="RefSeq" id="WP_317129029.1">
    <property type="nucleotide sequence ID" value="NZ_SODV01000001.1"/>
</dbReference>
<keyword evidence="8" id="KW-1185">Reference proteome</keyword>
<evidence type="ECO:0000256" key="1">
    <source>
        <dbReference type="ARBA" id="ARBA00004651"/>
    </source>
</evidence>
<dbReference type="Proteomes" id="UP000294498">
    <property type="component" value="Unassembled WGS sequence"/>
</dbReference>
<dbReference type="CDD" id="cd13128">
    <property type="entry name" value="MATE_Wzx_like"/>
    <property type="match status" value="1"/>
</dbReference>
<evidence type="ECO:0000313" key="7">
    <source>
        <dbReference type="EMBL" id="TDX01917.1"/>
    </source>
</evidence>
<comment type="subcellular location">
    <subcellularLocation>
        <location evidence="1">Cell membrane</location>
        <topology evidence="1">Multi-pass membrane protein</topology>
    </subcellularLocation>
</comment>
<feature type="transmembrane region" description="Helical" evidence="6">
    <location>
        <begin position="222"/>
        <end position="239"/>
    </location>
</feature>
<evidence type="ECO:0000256" key="2">
    <source>
        <dbReference type="ARBA" id="ARBA00022475"/>
    </source>
</evidence>
<accession>A0A4R8DWV2</accession>
<feature type="transmembrane region" description="Helical" evidence="6">
    <location>
        <begin position="48"/>
        <end position="68"/>
    </location>
</feature>
<evidence type="ECO:0000256" key="3">
    <source>
        <dbReference type="ARBA" id="ARBA00022692"/>
    </source>
</evidence>